<evidence type="ECO:0000256" key="5">
    <source>
        <dbReference type="ARBA" id="ARBA00023002"/>
    </source>
</evidence>
<reference evidence="10 11" key="1">
    <citation type="submission" date="2018-03" db="EMBL/GenBank/DDBJ databases">
        <title>Genomic Encyclopedia of Archaeal and Bacterial Type Strains, Phase II (KMG-II): from individual species to whole genera.</title>
        <authorList>
            <person name="Goeker M."/>
        </authorList>
    </citation>
    <scope>NUCLEOTIDE SEQUENCE [LARGE SCALE GENOMIC DNA]</scope>
    <source>
        <strain evidence="10 11">DSM 100065</strain>
    </source>
</reference>
<dbReference type="InterPro" id="IPR009100">
    <property type="entry name" value="AcylCoA_DH/oxidase_NM_dom_sf"/>
</dbReference>
<evidence type="ECO:0000256" key="3">
    <source>
        <dbReference type="ARBA" id="ARBA00022630"/>
    </source>
</evidence>
<evidence type="ECO:0000256" key="1">
    <source>
        <dbReference type="ARBA" id="ARBA00001974"/>
    </source>
</evidence>
<comment type="caution">
    <text evidence="10">The sequence shown here is derived from an EMBL/GenBank/DDBJ whole genome shotgun (WGS) entry which is preliminary data.</text>
</comment>
<dbReference type="SUPFAM" id="SSF56645">
    <property type="entry name" value="Acyl-CoA dehydrogenase NM domain-like"/>
    <property type="match status" value="1"/>
</dbReference>
<sequence>MDLELTEDQLDLQRRAREFVDTDVLPHYRSWPVTVAEYSPELVATLKERQKDLGLTNLIVPKEYGGQGLGAMEDALVLAEFSRSPRRIPGTIFAPWPVMYDAADPIKEKYLYPVLEGKTGWSMCFTEPGAGSDLAGIKTTAVRKGDHWVINGRKMWRTGHQGASYTAVAAVTDASKGARGISIFLVDNDTPGFEKARDIPVLSRTWGIEEEVALDNVVVPAENLLGEEGGGFQIAQHQFNRFRLRLGGLALGMSERSQQLAVDYARSREVFGGKLGDNQAIQWMLTDNHYDIESIRWNTYYAAWMVDRGGYSAARVQASMVKAYCIDAGLRVVDRSMQVLGGRGLAIEDYPFGDFYAQLRMCKQMEGSTEIMKIVMARDILGKKF</sequence>
<dbReference type="AlphaFoldDB" id="A0A2T0ZBM5"/>
<keyword evidence="5 6" id="KW-0560">Oxidoreductase</keyword>
<dbReference type="InterPro" id="IPR013786">
    <property type="entry name" value="AcylCoA_DH/ox_N"/>
</dbReference>
<keyword evidence="4 6" id="KW-0274">FAD</keyword>
<dbReference type="FunFam" id="2.40.110.10:FF:000002">
    <property type="entry name" value="Acyl-CoA dehydrogenase fadE12"/>
    <property type="match status" value="1"/>
</dbReference>
<evidence type="ECO:0000313" key="10">
    <source>
        <dbReference type="EMBL" id="PRZ33584.1"/>
    </source>
</evidence>
<protein>
    <submittedName>
        <fullName evidence="10">Alkylation response protein AidB-like acyl-CoA dehydrogenase</fullName>
    </submittedName>
</protein>
<dbReference type="InterPro" id="IPR036250">
    <property type="entry name" value="AcylCo_DH-like_C"/>
</dbReference>
<name>A0A2T0ZBM5_9ACTN</name>
<evidence type="ECO:0000313" key="11">
    <source>
        <dbReference type="Proteomes" id="UP000237752"/>
    </source>
</evidence>
<feature type="domain" description="Acyl-CoA dehydrogenase/oxidase C-terminal" evidence="7">
    <location>
        <begin position="229"/>
        <end position="380"/>
    </location>
</feature>
<dbReference type="CDD" id="cd00567">
    <property type="entry name" value="ACAD"/>
    <property type="match status" value="1"/>
</dbReference>
<dbReference type="Gene3D" id="1.20.140.10">
    <property type="entry name" value="Butyryl-CoA Dehydrogenase, subunit A, domain 3"/>
    <property type="match status" value="1"/>
</dbReference>
<evidence type="ECO:0000259" key="7">
    <source>
        <dbReference type="Pfam" id="PF00441"/>
    </source>
</evidence>
<dbReference type="Pfam" id="PF02771">
    <property type="entry name" value="Acyl-CoA_dh_N"/>
    <property type="match status" value="1"/>
</dbReference>
<dbReference type="GO" id="GO:0050660">
    <property type="term" value="F:flavin adenine dinucleotide binding"/>
    <property type="evidence" value="ECO:0007669"/>
    <property type="project" value="InterPro"/>
</dbReference>
<dbReference type="Gene3D" id="1.10.540.10">
    <property type="entry name" value="Acyl-CoA dehydrogenase/oxidase, N-terminal domain"/>
    <property type="match status" value="1"/>
</dbReference>
<evidence type="ECO:0000256" key="4">
    <source>
        <dbReference type="ARBA" id="ARBA00022827"/>
    </source>
</evidence>
<gene>
    <name evidence="10" type="ORF">CLV47_12541</name>
</gene>
<accession>A0A2T0ZBM5</accession>
<dbReference type="EMBL" id="PVUE01000025">
    <property type="protein sequence ID" value="PRZ33584.1"/>
    <property type="molecule type" value="Genomic_DNA"/>
</dbReference>
<proteinExistence type="inferred from homology"/>
<feature type="domain" description="Acyl-CoA oxidase/dehydrogenase middle" evidence="8">
    <location>
        <begin position="122"/>
        <end position="199"/>
    </location>
</feature>
<dbReference type="Pfam" id="PF02770">
    <property type="entry name" value="Acyl-CoA_dh_M"/>
    <property type="match status" value="1"/>
</dbReference>
<dbReference type="RefSeq" id="WP_106350919.1">
    <property type="nucleotide sequence ID" value="NZ_PVUE01000025.1"/>
</dbReference>
<dbReference type="InterPro" id="IPR050741">
    <property type="entry name" value="Acyl-CoA_dehydrogenase"/>
</dbReference>
<keyword evidence="3 6" id="KW-0285">Flavoprotein</keyword>
<dbReference type="InterPro" id="IPR009075">
    <property type="entry name" value="AcylCo_DH/oxidase_C"/>
</dbReference>
<evidence type="ECO:0000256" key="6">
    <source>
        <dbReference type="RuleBase" id="RU362125"/>
    </source>
</evidence>
<dbReference type="InterPro" id="IPR037069">
    <property type="entry name" value="AcylCoA_DH/ox_N_sf"/>
</dbReference>
<evidence type="ECO:0000259" key="9">
    <source>
        <dbReference type="Pfam" id="PF02771"/>
    </source>
</evidence>
<dbReference type="InterPro" id="IPR046373">
    <property type="entry name" value="Acyl-CoA_Oxase/DH_mid-dom_sf"/>
</dbReference>
<feature type="domain" description="Acyl-CoA dehydrogenase/oxidase N-terminal" evidence="9">
    <location>
        <begin position="6"/>
        <end position="118"/>
    </location>
</feature>
<comment type="cofactor">
    <cofactor evidence="1 6">
        <name>FAD</name>
        <dbReference type="ChEBI" id="CHEBI:57692"/>
    </cofactor>
</comment>
<dbReference type="GO" id="GO:0005737">
    <property type="term" value="C:cytoplasm"/>
    <property type="evidence" value="ECO:0007669"/>
    <property type="project" value="TreeGrafter"/>
</dbReference>
<evidence type="ECO:0000259" key="8">
    <source>
        <dbReference type="Pfam" id="PF02770"/>
    </source>
</evidence>
<comment type="similarity">
    <text evidence="2 6">Belongs to the acyl-CoA dehydrogenase family.</text>
</comment>
<organism evidence="10 11">
    <name type="scientific">Antricoccus suffuscus</name>
    <dbReference type="NCBI Taxonomy" id="1629062"/>
    <lineage>
        <taxon>Bacteria</taxon>
        <taxon>Bacillati</taxon>
        <taxon>Actinomycetota</taxon>
        <taxon>Actinomycetes</taxon>
        <taxon>Geodermatophilales</taxon>
        <taxon>Antricoccaceae</taxon>
        <taxon>Antricoccus</taxon>
    </lineage>
</organism>
<dbReference type="GO" id="GO:0003995">
    <property type="term" value="F:acyl-CoA dehydrogenase activity"/>
    <property type="evidence" value="ECO:0007669"/>
    <property type="project" value="TreeGrafter"/>
</dbReference>
<dbReference type="Gene3D" id="2.40.110.10">
    <property type="entry name" value="Butyryl-CoA Dehydrogenase, subunit A, domain 2"/>
    <property type="match status" value="1"/>
</dbReference>
<dbReference type="Pfam" id="PF00441">
    <property type="entry name" value="Acyl-CoA_dh_1"/>
    <property type="match status" value="1"/>
</dbReference>
<dbReference type="PANTHER" id="PTHR48083">
    <property type="entry name" value="MEDIUM-CHAIN SPECIFIC ACYL-COA DEHYDROGENASE, MITOCHONDRIAL-RELATED"/>
    <property type="match status" value="1"/>
</dbReference>
<keyword evidence="11" id="KW-1185">Reference proteome</keyword>
<evidence type="ECO:0000256" key="2">
    <source>
        <dbReference type="ARBA" id="ARBA00009347"/>
    </source>
</evidence>
<dbReference type="OrthoDB" id="3176804at2"/>
<dbReference type="SUPFAM" id="SSF47203">
    <property type="entry name" value="Acyl-CoA dehydrogenase C-terminal domain-like"/>
    <property type="match status" value="1"/>
</dbReference>
<dbReference type="InterPro" id="IPR006091">
    <property type="entry name" value="Acyl-CoA_Oxase/DH_mid-dom"/>
</dbReference>
<dbReference type="PANTHER" id="PTHR48083:SF2">
    <property type="entry name" value="MEDIUM-CHAIN SPECIFIC ACYL-COA DEHYDROGENASE, MITOCHONDRIAL"/>
    <property type="match status" value="1"/>
</dbReference>
<dbReference type="GO" id="GO:0033539">
    <property type="term" value="P:fatty acid beta-oxidation using acyl-CoA dehydrogenase"/>
    <property type="evidence" value="ECO:0007669"/>
    <property type="project" value="TreeGrafter"/>
</dbReference>
<dbReference type="Proteomes" id="UP000237752">
    <property type="component" value="Unassembled WGS sequence"/>
</dbReference>